<comment type="caution">
    <text evidence="2">The sequence shown here is derived from an EMBL/GenBank/DDBJ whole genome shotgun (WGS) entry which is preliminary data.</text>
</comment>
<evidence type="ECO:0000256" key="1">
    <source>
        <dbReference type="SAM" id="MobiDB-lite"/>
    </source>
</evidence>
<evidence type="ECO:0000313" key="3">
    <source>
        <dbReference type="Proteomes" id="UP001203852"/>
    </source>
</evidence>
<name>A0AAN6DQ44_9EURO</name>
<keyword evidence="3" id="KW-1185">Reference proteome</keyword>
<dbReference type="Proteomes" id="UP001203852">
    <property type="component" value="Unassembled WGS sequence"/>
</dbReference>
<reference evidence="2" key="1">
    <citation type="journal article" date="2022" name="bioRxiv">
        <title>Deciphering the potential niche of two novel black yeast fungi from a biological soil crust based on their genomes, phenotypes, and melanin regulation.</title>
        <authorList>
            <consortium name="DOE Joint Genome Institute"/>
            <person name="Carr E.C."/>
            <person name="Barton Q."/>
            <person name="Grambo S."/>
            <person name="Sullivan M."/>
            <person name="Renfro C.M."/>
            <person name="Kuo A."/>
            <person name="Pangilinan J."/>
            <person name="Lipzen A."/>
            <person name="Keymanesh K."/>
            <person name="Savage E."/>
            <person name="Barry K."/>
            <person name="Grigoriev I.V."/>
            <person name="Riekhof W.R."/>
            <person name="Harris S.S."/>
        </authorList>
    </citation>
    <scope>NUCLEOTIDE SEQUENCE</scope>
    <source>
        <strain evidence="2">JF 03-4F</strain>
    </source>
</reference>
<evidence type="ECO:0000313" key="2">
    <source>
        <dbReference type="EMBL" id="KAI1610574.1"/>
    </source>
</evidence>
<proteinExistence type="predicted"/>
<dbReference type="AlphaFoldDB" id="A0AAN6DQ44"/>
<gene>
    <name evidence="2" type="ORF">EDD36DRAFT_329219</name>
</gene>
<dbReference type="EMBL" id="MU404358">
    <property type="protein sequence ID" value="KAI1610574.1"/>
    <property type="molecule type" value="Genomic_DNA"/>
</dbReference>
<sequence length="227" mass="25561">MWHMFVAPVEMDLERLVASEFEEQPMGHGNRSKGSAYRLVPSLSHNPNPSVSQEVHHILRTVVRDYSRSECAAAVAPQRSKRRPLPNKEDPSKASKLPMDLGFPPAWAHYCSPAGFSSPWDPEFSSLSLPFGFLYYIACDCVCSVVSLASAPPSSHHPIPEALPAVAQLRTNCWTCIYLVQHRPCGLVLVQLHPWRTRPPLDTVRVVFESTLTARWGLRQKNINQRR</sequence>
<organism evidence="2 3">
    <name type="scientific">Exophiala viscosa</name>
    <dbReference type="NCBI Taxonomy" id="2486360"/>
    <lineage>
        <taxon>Eukaryota</taxon>
        <taxon>Fungi</taxon>
        <taxon>Dikarya</taxon>
        <taxon>Ascomycota</taxon>
        <taxon>Pezizomycotina</taxon>
        <taxon>Eurotiomycetes</taxon>
        <taxon>Chaetothyriomycetidae</taxon>
        <taxon>Chaetothyriales</taxon>
        <taxon>Herpotrichiellaceae</taxon>
        <taxon>Exophiala</taxon>
    </lineage>
</organism>
<protein>
    <submittedName>
        <fullName evidence="2">Uncharacterized protein</fullName>
    </submittedName>
</protein>
<accession>A0AAN6DQ44</accession>
<feature type="region of interest" description="Disordered" evidence="1">
    <location>
        <begin position="73"/>
        <end position="95"/>
    </location>
</feature>